<keyword evidence="1 6" id="KW-0245">EGF-like domain</keyword>
<dbReference type="SMART" id="SM00179">
    <property type="entry name" value="EGF_CA"/>
    <property type="match status" value="1"/>
</dbReference>
<dbReference type="Pfam" id="PF07534">
    <property type="entry name" value="TLD"/>
    <property type="match status" value="1"/>
</dbReference>
<dbReference type="EMBL" id="LSMT01000231">
    <property type="protein sequence ID" value="PFX22723.1"/>
    <property type="molecule type" value="Genomic_DNA"/>
</dbReference>
<dbReference type="PROSITE" id="PS51886">
    <property type="entry name" value="TLDC"/>
    <property type="match status" value="1"/>
</dbReference>
<keyword evidence="2" id="KW-0732">Signal</keyword>
<gene>
    <name evidence="9" type="primary">NOTCH4</name>
    <name evidence="9" type="ORF">AWC38_SpisGene12734</name>
</gene>
<evidence type="ECO:0000313" key="9">
    <source>
        <dbReference type="EMBL" id="PFX22723.1"/>
    </source>
</evidence>
<evidence type="ECO:0000313" key="10">
    <source>
        <dbReference type="Proteomes" id="UP000225706"/>
    </source>
</evidence>
<dbReference type="Proteomes" id="UP000225706">
    <property type="component" value="Unassembled WGS sequence"/>
</dbReference>
<evidence type="ECO:0000256" key="6">
    <source>
        <dbReference type="PROSITE-ProRule" id="PRU00076"/>
    </source>
</evidence>
<comment type="caution">
    <text evidence="9">The sequence shown here is derived from an EMBL/GenBank/DDBJ whole genome shotgun (WGS) entry which is preliminary data.</text>
</comment>
<dbReference type="SMART" id="SM00181">
    <property type="entry name" value="EGF"/>
    <property type="match status" value="1"/>
</dbReference>
<proteinExistence type="predicted"/>
<name>A0A2B4S0Z6_STYPI</name>
<dbReference type="Pfam" id="PF00008">
    <property type="entry name" value="EGF"/>
    <property type="match status" value="1"/>
</dbReference>
<dbReference type="CDD" id="cd00054">
    <property type="entry name" value="EGF_CA"/>
    <property type="match status" value="1"/>
</dbReference>
<evidence type="ECO:0000256" key="2">
    <source>
        <dbReference type="ARBA" id="ARBA00022729"/>
    </source>
</evidence>
<keyword evidence="3" id="KW-0677">Repeat</keyword>
<dbReference type="SMART" id="SM00584">
    <property type="entry name" value="TLDc"/>
    <property type="match status" value="1"/>
</dbReference>
<evidence type="ECO:0000256" key="5">
    <source>
        <dbReference type="ARBA" id="ARBA00023180"/>
    </source>
</evidence>
<feature type="domain" description="EGF-like" evidence="7">
    <location>
        <begin position="53"/>
        <end position="89"/>
    </location>
</feature>
<dbReference type="PROSITE" id="PS01186">
    <property type="entry name" value="EGF_2"/>
    <property type="match status" value="1"/>
</dbReference>
<evidence type="ECO:0000256" key="1">
    <source>
        <dbReference type="ARBA" id="ARBA00022536"/>
    </source>
</evidence>
<dbReference type="InterPro" id="IPR006571">
    <property type="entry name" value="TLDc_dom"/>
</dbReference>
<dbReference type="SUPFAM" id="SSF57196">
    <property type="entry name" value="EGF/Laminin"/>
    <property type="match status" value="1"/>
</dbReference>
<evidence type="ECO:0000256" key="3">
    <source>
        <dbReference type="ARBA" id="ARBA00022737"/>
    </source>
</evidence>
<evidence type="ECO:0000256" key="4">
    <source>
        <dbReference type="ARBA" id="ARBA00023157"/>
    </source>
</evidence>
<dbReference type="PANTHER" id="PTHR12916">
    <property type="entry name" value="CYTOCHROME C OXIDASE POLYPEPTIDE VIC-2"/>
    <property type="match status" value="1"/>
</dbReference>
<dbReference type="PROSITE" id="PS00010">
    <property type="entry name" value="ASX_HYDROXYL"/>
    <property type="match status" value="1"/>
</dbReference>
<feature type="domain" description="TLDc" evidence="8">
    <location>
        <begin position="95"/>
        <end position="271"/>
    </location>
</feature>
<keyword evidence="4 6" id="KW-1015">Disulfide bond</keyword>
<dbReference type="InterPro" id="IPR000152">
    <property type="entry name" value="EGF-type_Asp/Asn_hydroxyl_site"/>
</dbReference>
<dbReference type="PANTHER" id="PTHR12916:SF4">
    <property type="entry name" value="UNINFLATABLE, ISOFORM C"/>
    <property type="match status" value="1"/>
</dbReference>
<dbReference type="FunFam" id="2.10.25.10:FF:000122">
    <property type="entry name" value="Protein crumbs homolog 2"/>
    <property type="match status" value="1"/>
</dbReference>
<accession>A0A2B4S0Z6</accession>
<dbReference type="InterPro" id="IPR018097">
    <property type="entry name" value="EGF_Ca-bd_CS"/>
</dbReference>
<reference evidence="10" key="1">
    <citation type="journal article" date="2017" name="bioRxiv">
        <title>Comparative analysis of the genomes of Stylophora pistillata and Acropora digitifera provides evidence for extensive differences between species of corals.</title>
        <authorList>
            <person name="Voolstra C.R."/>
            <person name="Li Y."/>
            <person name="Liew Y.J."/>
            <person name="Baumgarten S."/>
            <person name="Zoccola D."/>
            <person name="Flot J.-F."/>
            <person name="Tambutte S."/>
            <person name="Allemand D."/>
            <person name="Aranda M."/>
        </authorList>
    </citation>
    <scope>NUCLEOTIDE SEQUENCE [LARGE SCALE GENOMIC DNA]</scope>
</reference>
<dbReference type="PROSITE" id="PS50026">
    <property type="entry name" value="EGF_3"/>
    <property type="match status" value="1"/>
</dbReference>
<dbReference type="InterPro" id="IPR000742">
    <property type="entry name" value="EGF"/>
</dbReference>
<dbReference type="GO" id="GO:0005509">
    <property type="term" value="F:calcium ion binding"/>
    <property type="evidence" value="ECO:0007669"/>
    <property type="project" value="InterPro"/>
</dbReference>
<dbReference type="Gene3D" id="2.10.25.10">
    <property type="entry name" value="Laminin"/>
    <property type="match status" value="1"/>
</dbReference>
<dbReference type="OrthoDB" id="27341at2759"/>
<protein>
    <submittedName>
        <fullName evidence="9">Neurogenic locus notch-like protein 4</fullName>
    </submittedName>
</protein>
<dbReference type="PROSITE" id="PS01187">
    <property type="entry name" value="EGF_CA"/>
    <property type="match status" value="1"/>
</dbReference>
<feature type="disulfide bond" evidence="6">
    <location>
        <begin position="79"/>
        <end position="88"/>
    </location>
</feature>
<comment type="caution">
    <text evidence="6">Lacks conserved residue(s) required for the propagation of feature annotation.</text>
</comment>
<keyword evidence="5" id="KW-0325">Glycoprotein</keyword>
<dbReference type="PROSITE" id="PS00022">
    <property type="entry name" value="EGF_1"/>
    <property type="match status" value="1"/>
</dbReference>
<sequence>MVFSFEFSLQQRVREECRQMPLKSGVTYWSFKFTPLRREECLKLNINPRCVEDIDDCRNDPCLNKGTCIDQVNGFHCRCLFGFAGPRCENVSCISLLAGSANFLGNLSYFLEPAVGNNSRWLLCYRASTHGWAVASFHSRCDHLNHTVTIIKNDQYVFGGYTDIPWDSTTGPATTSNAFIFSLRNKEELHPFKSMVLVSAYAIYRDSNRGPTFGNGWDIYISNNANSNNNSYADFASDGYYETPKGVQDLTTILAGSLYFSPDDWEVFYLG</sequence>
<evidence type="ECO:0000259" key="7">
    <source>
        <dbReference type="PROSITE" id="PS50026"/>
    </source>
</evidence>
<dbReference type="STRING" id="50429.A0A2B4S0Z6"/>
<dbReference type="AlphaFoldDB" id="A0A2B4S0Z6"/>
<keyword evidence="10" id="KW-1185">Reference proteome</keyword>
<evidence type="ECO:0000259" key="8">
    <source>
        <dbReference type="PROSITE" id="PS51886"/>
    </source>
</evidence>
<organism evidence="9 10">
    <name type="scientific">Stylophora pistillata</name>
    <name type="common">Smooth cauliflower coral</name>
    <dbReference type="NCBI Taxonomy" id="50429"/>
    <lineage>
        <taxon>Eukaryota</taxon>
        <taxon>Metazoa</taxon>
        <taxon>Cnidaria</taxon>
        <taxon>Anthozoa</taxon>
        <taxon>Hexacorallia</taxon>
        <taxon>Scleractinia</taxon>
        <taxon>Astrocoeniina</taxon>
        <taxon>Pocilloporidae</taxon>
        <taxon>Stylophora</taxon>
    </lineage>
</organism>
<dbReference type="InterPro" id="IPR001881">
    <property type="entry name" value="EGF-like_Ca-bd_dom"/>
</dbReference>